<dbReference type="CDD" id="cd10917">
    <property type="entry name" value="CE4_NodB_like_6s_7s"/>
    <property type="match status" value="1"/>
</dbReference>
<evidence type="ECO:0000313" key="2">
    <source>
        <dbReference type="EMBL" id="MBC3831953.1"/>
    </source>
</evidence>
<dbReference type="InterPro" id="IPR002509">
    <property type="entry name" value="NODB_dom"/>
</dbReference>
<dbReference type="InterPro" id="IPR050248">
    <property type="entry name" value="Polysacc_deacetylase_ArnD"/>
</dbReference>
<reference evidence="2 3" key="1">
    <citation type="submission" date="2020-08" db="EMBL/GenBank/DDBJ databases">
        <title>Novel species isolated from subtropical streams in China.</title>
        <authorList>
            <person name="Lu H."/>
        </authorList>
    </citation>
    <scope>NUCLEOTIDE SEQUENCE [LARGE SCALE GENOMIC DNA]</scope>
    <source>
        <strain evidence="2 3">KCTC 52442</strain>
    </source>
</reference>
<dbReference type="PROSITE" id="PS51677">
    <property type="entry name" value="NODB"/>
    <property type="match status" value="1"/>
</dbReference>
<feature type="domain" description="NodB homology" evidence="1">
    <location>
        <begin position="42"/>
        <end position="258"/>
    </location>
</feature>
<accession>A0ABR6XRG6</accession>
<dbReference type="EMBL" id="JACOFU010000004">
    <property type="protein sequence ID" value="MBC3831953.1"/>
    <property type="molecule type" value="Genomic_DNA"/>
</dbReference>
<organism evidence="2 3">
    <name type="scientific">Undibacterium amnicola</name>
    <dbReference type="NCBI Taxonomy" id="1834038"/>
    <lineage>
        <taxon>Bacteria</taxon>
        <taxon>Pseudomonadati</taxon>
        <taxon>Pseudomonadota</taxon>
        <taxon>Betaproteobacteria</taxon>
        <taxon>Burkholderiales</taxon>
        <taxon>Oxalobacteraceae</taxon>
        <taxon>Undibacterium</taxon>
    </lineage>
</organism>
<dbReference type="Pfam" id="PF01522">
    <property type="entry name" value="Polysacc_deac_1"/>
    <property type="match status" value="1"/>
</dbReference>
<dbReference type="Gene3D" id="3.20.20.370">
    <property type="entry name" value="Glycoside hydrolase/deacetylase"/>
    <property type="match status" value="1"/>
</dbReference>
<dbReference type="InterPro" id="IPR011330">
    <property type="entry name" value="Glyco_hydro/deAcase_b/a-brl"/>
</dbReference>
<proteinExistence type="predicted"/>
<dbReference type="Proteomes" id="UP000643610">
    <property type="component" value="Unassembled WGS sequence"/>
</dbReference>
<name>A0ABR6XRG6_9BURK</name>
<dbReference type="PANTHER" id="PTHR10587">
    <property type="entry name" value="GLYCOSYL TRANSFERASE-RELATED"/>
    <property type="match status" value="1"/>
</dbReference>
<sequence length="298" mass="34209">MNYIYFRYLLFLFIYIPFLNTSHAEQPQSISINSPAASPTPIRFLLTFDDGPSASEYDNPSEKILNVLKTNPFQNDIKAIFFTQTQAKGAGGSEHGRKLLKRMHDTGHELAFHTATPGHANHRFLSEQELRCSLKQGIADLTDVRSSSPQLVRPPFWSYDEKTLAIYHENNLQMLLTDLSANDGVIYVFNFSFTKRKNMRKMLLALRPRWQAGELPNLDGATPIVVTFHDINRYTASHMEEYLEILLDVAKELEMPTTTLPFYDKHDEMLRAALLKTTKDSSVKPALPGIWNWLWSWL</sequence>
<gene>
    <name evidence="2" type="ORF">H8K33_10570</name>
</gene>
<comment type="caution">
    <text evidence="2">The sequence shown here is derived from an EMBL/GenBank/DDBJ whole genome shotgun (WGS) entry which is preliminary data.</text>
</comment>
<protein>
    <submittedName>
        <fullName evidence="2">Polysaccharide deacetylase family protein</fullName>
    </submittedName>
</protein>
<evidence type="ECO:0000259" key="1">
    <source>
        <dbReference type="PROSITE" id="PS51677"/>
    </source>
</evidence>
<dbReference type="RefSeq" id="WP_186891010.1">
    <property type="nucleotide sequence ID" value="NZ_JACOFU010000004.1"/>
</dbReference>
<dbReference type="SUPFAM" id="SSF88713">
    <property type="entry name" value="Glycoside hydrolase/deacetylase"/>
    <property type="match status" value="1"/>
</dbReference>
<evidence type="ECO:0000313" key="3">
    <source>
        <dbReference type="Proteomes" id="UP000643610"/>
    </source>
</evidence>
<keyword evidence="3" id="KW-1185">Reference proteome</keyword>